<dbReference type="RefSeq" id="WP_072830343.1">
    <property type="nucleotide sequence ID" value="NZ_FQXP01000003.1"/>
</dbReference>
<dbReference type="STRING" id="1121306.SAMN02745196_00841"/>
<evidence type="ECO:0000313" key="5">
    <source>
        <dbReference type="Proteomes" id="UP000184526"/>
    </source>
</evidence>
<dbReference type="GO" id="GO:0016787">
    <property type="term" value="F:hydrolase activity"/>
    <property type="evidence" value="ECO:0007669"/>
    <property type="project" value="UniProtKB-KW"/>
</dbReference>
<gene>
    <name evidence="4" type="ORF">SAMN02745196_00841</name>
</gene>
<dbReference type="PANTHER" id="PTHR43736">
    <property type="entry name" value="ADP-RIBOSE PYROPHOSPHATASE"/>
    <property type="match status" value="1"/>
</dbReference>
<keyword evidence="2" id="KW-0378">Hydrolase</keyword>
<dbReference type="SUPFAM" id="SSF55811">
    <property type="entry name" value="Nudix"/>
    <property type="match status" value="1"/>
</dbReference>
<dbReference type="EMBL" id="FQXP01000003">
    <property type="protein sequence ID" value="SHH57869.1"/>
    <property type="molecule type" value="Genomic_DNA"/>
</dbReference>
<accession>A0A1M5U4H7</accession>
<dbReference type="PROSITE" id="PS00893">
    <property type="entry name" value="NUDIX_BOX"/>
    <property type="match status" value="1"/>
</dbReference>
<dbReference type="PROSITE" id="PS51462">
    <property type="entry name" value="NUDIX"/>
    <property type="match status" value="1"/>
</dbReference>
<comment type="similarity">
    <text evidence="1">Belongs to the Nudix hydrolase family.</text>
</comment>
<evidence type="ECO:0000256" key="2">
    <source>
        <dbReference type="ARBA" id="ARBA00022801"/>
    </source>
</evidence>
<dbReference type="Proteomes" id="UP000184526">
    <property type="component" value="Unassembled WGS sequence"/>
</dbReference>
<evidence type="ECO:0000313" key="4">
    <source>
        <dbReference type="EMBL" id="SHH57869.1"/>
    </source>
</evidence>
<dbReference type="OrthoDB" id="9787880at2"/>
<dbReference type="Gene3D" id="3.90.79.10">
    <property type="entry name" value="Nucleoside Triphosphate Pyrophosphohydrolase"/>
    <property type="match status" value="1"/>
</dbReference>
<keyword evidence="5" id="KW-1185">Reference proteome</keyword>
<protein>
    <submittedName>
        <fullName evidence="4">ADP-ribose pyrophosphatase YjhB, NUDIX family</fullName>
    </submittedName>
</protein>
<evidence type="ECO:0000259" key="3">
    <source>
        <dbReference type="PROSITE" id="PS51462"/>
    </source>
</evidence>
<proteinExistence type="inferred from homology"/>
<dbReference type="InterPro" id="IPR015797">
    <property type="entry name" value="NUDIX_hydrolase-like_dom_sf"/>
</dbReference>
<dbReference type="InterPro" id="IPR020084">
    <property type="entry name" value="NUDIX_hydrolase_CS"/>
</dbReference>
<dbReference type="Pfam" id="PF00293">
    <property type="entry name" value="NUDIX"/>
    <property type="match status" value="1"/>
</dbReference>
<feature type="domain" description="Nudix hydrolase" evidence="3">
    <location>
        <begin position="41"/>
        <end position="180"/>
    </location>
</feature>
<dbReference type="InterPro" id="IPR000086">
    <property type="entry name" value="NUDIX_hydrolase_dom"/>
</dbReference>
<sequence length="185" mass="21478">MSWIEEIKSYKPLNNQELKDKERLIYFIENFKDILSRQNEIAHVTSSAFIVNKDRDKVLMVYHNIYNSWSWVGGHADEEEDLLAVAIREAKEETGVTKVEPIIKNIFSIEVLPVVGHMKRGKYVSAHLHLSVTFLLQAEEKETLKVKEDENSGVKWIPINEVISSSTEPHMQEVYKKLIDKINKL</sequence>
<dbReference type="CDD" id="cd03674">
    <property type="entry name" value="NUDIX_Hydrolase"/>
    <property type="match status" value="1"/>
</dbReference>
<reference evidence="4 5" key="1">
    <citation type="submission" date="2016-11" db="EMBL/GenBank/DDBJ databases">
        <authorList>
            <person name="Jaros S."/>
            <person name="Januszkiewicz K."/>
            <person name="Wedrychowicz H."/>
        </authorList>
    </citation>
    <scope>NUCLEOTIDE SEQUENCE [LARGE SCALE GENOMIC DNA]</scope>
    <source>
        <strain evidence="4 5">DSM 3089</strain>
    </source>
</reference>
<evidence type="ECO:0000256" key="1">
    <source>
        <dbReference type="ARBA" id="ARBA00005582"/>
    </source>
</evidence>
<name>A0A1M5U4H7_9CLOT</name>
<dbReference type="PANTHER" id="PTHR43736:SF1">
    <property type="entry name" value="DIHYDRONEOPTERIN TRIPHOSPHATE DIPHOSPHATASE"/>
    <property type="match status" value="1"/>
</dbReference>
<dbReference type="AlphaFoldDB" id="A0A1M5U4H7"/>
<organism evidence="4 5">
    <name type="scientific">Clostridium collagenovorans DSM 3089</name>
    <dbReference type="NCBI Taxonomy" id="1121306"/>
    <lineage>
        <taxon>Bacteria</taxon>
        <taxon>Bacillati</taxon>
        <taxon>Bacillota</taxon>
        <taxon>Clostridia</taxon>
        <taxon>Eubacteriales</taxon>
        <taxon>Clostridiaceae</taxon>
        <taxon>Clostridium</taxon>
    </lineage>
</organism>